<organism evidence="1 2">
    <name type="scientific">Thermincola ferriacetica</name>
    <dbReference type="NCBI Taxonomy" id="281456"/>
    <lineage>
        <taxon>Bacteria</taxon>
        <taxon>Bacillati</taxon>
        <taxon>Bacillota</taxon>
        <taxon>Clostridia</taxon>
        <taxon>Eubacteriales</taxon>
        <taxon>Thermincolaceae</taxon>
        <taxon>Thermincola</taxon>
    </lineage>
</organism>
<accession>A0A0L6VZE1</accession>
<protein>
    <recommendedName>
        <fullName evidence="3">Spore coat associated protein CotJA</fullName>
    </recommendedName>
</protein>
<dbReference type="InterPro" id="IPR020256">
    <property type="entry name" value="Spore_coat_CotJA"/>
</dbReference>
<proteinExistence type="predicted"/>
<dbReference type="EMBL" id="LGTE01000043">
    <property type="protein sequence ID" value="KNZ68214.1"/>
    <property type="molecule type" value="Genomic_DNA"/>
</dbReference>
<dbReference type="Proteomes" id="UP000037175">
    <property type="component" value="Unassembled WGS sequence"/>
</dbReference>
<keyword evidence="2" id="KW-1185">Reference proteome</keyword>
<gene>
    <name evidence="1" type="ORF">Tfer_3241</name>
</gene>
<evidence type="ECO:0000313" key="2">
    <source>
        <dbReference type="Proteomes" id="UP000037175"/>
    </source>
</evidence>
<sequence>MYHYGHIWPAYPYRDDVYMPVIRYGQAYVPYQRYRCFFPLPEGFHKGTIFQELYDPYQRKPW</sequence>
<evidence type="ECO:0000313" key="1">
    <source>
        <dbReference type="EMBL" id="KNZ68214.1"/>
    </source>
</evidence>
<dbReference type="RefSeq" id="WP_052219150.1">
    <property type="nucleotide sequence ID" value="NZ_LGTE01000043.1"/>
</dbReference>
<name>A0A0L6VZE1_9FIRM</name>
<dbReference type="AlphaFoldDB" id="A0A0L6VZE1"/>
<dbReference type="Pfam" id="PF11007">
    <property type="entry name" value="CotJA"/>
    <property type="match status" value="1"/>
</dbReference>
<comment type="caution">
    <text evidence="1">The sequence shown here is derived from an EMBL/GenBank/DDBJ whole genome shotgun (WGS) entry which is preliminary data.</text>
</comment>
<evidence type="ECO:0008006" key="3">
    <source>
        <dbReference type="Google" id="ProtNLM"/>
    </source>
</evidence>
<reference evidence="2" key="1">
    <citation type="submission" date="2015-07" db="EMBL/GenBank/DDBJ databases">
        <title>Complete Genome of Thermincola ferriacetica strain Z-0001T.</title>
        <authorList>
            <person name="Lusk B."/>
            <person name="Badalamenti J.P."/>
            <person name="Parameswaran P."/>
            <person name="Bond D.R."/>
            <person name="Torres C.I."/>
        </authorList>
    </citation>
    <scope>NUCLEOTIDE SEQUENCE [LARGE SCALE GENOMIC DNA]</scope>
    <source>
        <strain evidence="2">Z-0001</strain>
    </source>
</reference>